<gene>
    <name evidence="1" type="ORF">RRG08_007072</name>
</gene>
<proteinExistence type="predicted"/>
<reference evidence="1" key="1">
    <citation type="journal article" date="2023" name="G3 (Bethesda)">
        <title>A reference genome for the long-term kleptoplast-retaining sea slug Elysia crispata morphotype clarki.</title>
        <authorList>
            <person name="Eastman K.E."/>
            <person name="Pendleton A.L."/>
            <person name="Shaikh M.A."/>
            <person name="Suttiyut T."/>
            <person name="Ogas R."/>
            <person name="Tomko P."/>
            <person name="Gavelis G."/>
            <person name="Widhalm J.R."/>
            <person name="Wisecaver J.H."/>
        </authorList>
    </citation>
    <scope>NUCLEOTIDE SEQUENCE</scope>
    <source>
        <strain evidence="1">ECLA1</strain>
    </source>
</reference>
<name>A0AAE1D214_9GAST</name>
<organism evidence="1 2">
    <name type="scientific">Elysia crispata</name>
    <name type="common">lettuce slug</name>
    <dbReference type="NCBI Taxonomy" id="231223"/>
    <lineage>
        <taxon>Eukaryota</taxon>
        <taxon>Metazoa</taxon>
        <taxon>Spiralia</taxon>
        <taxon>Lophotrochozoa</taxon>
        <taxon>Mollusca</taxon>
        <taxon>Gastropoda</taxon>
        <taxon>Heterobranchia</taxon>
        <taxon>Euthyneura</taxon>
        <taxon>Panpulmonata</taxon>
        <taxon>Sacoglossa</taxon>
        <taxon>Placobranchoidea</taxon>
        <taxon>Plakobranchidae</taxon>
        <taxon>Elysia</taxon>
    </lineage>
</organism>
<keyword evidence="2" id="KW-1185">Reference proteome</keyword>
<sequence>MPAVDKLLMSYVVEMVQTPASDRVSVEITRGVRDRIQGAVVSPGKEDIAHFPGWFAVPASPRPVPSRLTAQPTRDEFRVGRQVGTKCLRPPWCPPLAQFLALIPRPVVWPGRIDSRSRINQEVLKLRSLPYLEGPVSEEITGPSAVQLYCGKKKVEGKYVGNRPIKLRKSSWRDRNLEVVRKKEKEKKRLGLK</sequence>
<dbReference type="AlphaFoldDB" id="A0AAE1D214"/>
<accession>A0AAE1D214</accession>
<protein>
    <submittedName>
        <fullName evidence="1">Uncharacterized protein</fullName>
    </submittedName>
</protein>
<dbReference type="Proteomes" id="UP001283361">
    <property type="component" value="Unassembled WGS sequence"/>
</dbReference>
<comment type="caution">
    <text evidence="1">The sequence shown here is derived from an EMBL/GenBank/DDBJ whole genome shotgun (WGS) entry which is preliminary data.</text>
</comment>
<evidence type="ECO:0000313" key="1">
    <source>
        <dbReference type="EMBL" id="KAK3752834.1"/>
    </source>
</evidence>
<evidence type="ECO:0000313" key="2">
    <source>
        <dbReference type="Proteomes" id="UP001283361"/>
    </source>
</evidence>
<dbReference type="EMBL" id="JAWDGP010005738">
    <property type="protein sequence ID" value="KAK3752834.1"/>
    <property type="molecule type" value="Genomic_DNA"/>
</dbReference>